<evidence type="ECO:0000256" key="5">
    <source>
        <dbReference type="ARBA" id="ARBA00023288"/>
    </source>
</evidence>
<keyword evidence="2" id="KW-0488">Methylation</keyword>
<dbReference type="InterPro" id="IPR011012">
    <property type="entry name" value="Longin-like_dom_sf"/>
</dbReference>
<accession>A0AAD7CPP4</accession>
<dbReference type="SMART" id="SM01270">
    <property type="entry name" value="Longin"/>
    <property type="match status" value="1"/>
</dbReference>
<comment type="similarity">
    <text evidence="1">Belongs to the synaptobrevin family.</text>
</comment>
<dbReference type="Pfam" id="PF13774">
    <property type="entry name" value="Longin"/>
    <property type="match status" value="1"/>
</dbReference>
<sequence length="184" mass="20367">MKLFSIYGFQIQPSGPSTLLKTATELSRFWFYQKRPVGQSMSSFSKTVAERTAQGHRGRGHENKYTAHMNTHGGSAQLAAVIITDQEYPAQAAFALLAKVLDEFAAKMQLASWSSPATIAFPEPATYIKYQDPGTIIRELNEAEIVAVVDRSDCPYGSGSRPFAGQAKMFYKTKKKQNNTCVIM</sequence>
<evidence type="ECO:0000259" key="8">
    <source>
        <dbReference type="PROSITE" id="PS50859"/>
    </source>
</evidence>
<dbReference type="GO" id="GO:0005484">
    <property type="term" value="F:SNAP receptor activity"/>
    <property type="evidence" value="ECO:0007669"/>
    <property type="project" value="TreeGrafter"/>
</dbReference>
<dbReference type="EMBL" id="JARKIE010000338">
    <property type="protein sequence ID" value="KAJ7653034.1"/>
    <property type="molecule type" value="Genomic_DNA"/>
</dbReference>
<keyword evidence="6" id="KW-0636">Prenylation</keyword>
<proteinExistence type="inferred from homology"/>
<dbReference type="PANTHER" id="PTHR45806:SF1">
    <property type="entry name" value="SYNAPTOBREVIN HOMOLOG YKT6"/>
    <property type="match status" value="1"/>
</dbReference>
<comment type="caution">
    <text evidence="9">The sequence shown here is derived from an EMBL/GenBank/DDBJ whole genome shotgun (WGS) entry which is preliminary data.</text>
</comment>
<dbReference type="Gene3D" id="3.30.450.50">
    <property type="entry name" value="Longin domain"/>
    <property type="match status" value="1"/>
</dbReference>
<name>A0AAD7CPP4_MYCRO</name>
<keyword evidence="3" id="KW-0472">Membrane</keyword>
<evidence type="ECO:0000256" key="6">
    <source>
        <dbReference type="ARBA" id="ARBA00023289"/>
    </source>
</evidence>
<keyword evidence="5" id="KW-0449">Lipoprotein</keyword>
<evidence type="ECO:0000256" key="3">
    <source>
        <dbReference type="ARBA" id="ARBA00023136"/>
    </source>
</evidence>
<comment type="subcellular location">
    <subcellularLocation>
        <location evidence="7">Endomembrane system</location>
        <topology evidence="7">Lipid-anchor</topology>
        <orientation evidence="7">Cytoplasmic side</orientation>
    </subcellularLocation>
</comment>
<dbReference type="AlphaFoldDB" id="A0AAD7CPP4"/>
<evidence type="ECO:0000313" key="10">
    <source>
        <dbReference type="Proteomes" id="UP001221757"/>
    </source>
</evidence>
<dbReference type="InterPro" id="IPR010908">
    <property type="entry name" value="Longin_dom"/>
</dbReference>
<dbReference type="Proteomes" id="UP001221757">
    <property type="component" value="Unassembled WGS sequence"/>
</dbReference>
<evidence type="ECO:0000313" key="9">
    <source>
        <dbReference type="EMBL" id="KAJ7653034.1"/>
    </source>
</evidence>
<gene>
    <name evidence="9" type="ORF">B0H17DRAFT_1100953</name>
</gene>
<dbReference type="CDD" id="cd14824">
    <property type="entry name" value="Longin"/>
    <property type="match status" value="1"/>
</dbReference>
<dbReference type="SUPFAM" id="SSF64356">
    <property type="entry name" value="SNARE-like"/>
    <property type="match status" value="1"/>
</dbReference>
<protein>
    <submittedName>
        <fullName evidence="9">Longin-like domain-containing protein</fullName>
    </submittedName>
</protein>
<reference evidence="9" key="1">
    <citation type="submission" date="2023-03" db="EMBL/GenBank/DDBJ databases">
        <title>Massive genome expansion in bonnet fungi (Mycena s.s.) driven by repeated elements and novel gene families across ecological guilds.</title>
        <authorList>
            <consortium name="Lawrence Berkeley National Laboratory"/>
            <person name="Harder C.B."/>
            <person name="Miyauchi S."/>
            <person name="Viragh M."/>
            <person name="Kuo A."/>
            <person name="Thoen E."/>
            <person name="Andreopoulos B."/>
            <person name="Lu D."/>
            <person name="Skrede I."/>
            <person name="Drula E."/>
            <person name="Henrissat B."/>
            <person name="Morin E."/>
            <person name="Kohler A."/>
            <person name="Barry K."/>
            <person name="LaButti K."/>
            <person name="Morin E."/>
            <person name="Salamov A."/>
            <person name="Lipzen A."/>
            <person name="Mereny Z."/>
            <person name="Hegedus B."/>
            <person name="Baldrian P."/>
            <person name="Stursova M."/>
            <person name="Weitz H."/>
            <person name="Taylor A."/>
            <person name="Grigoriev I.V."/>
            <person name="Nagy L.G."/>
            <person name="Martin F."/>
            <person name="Kauserud H."/>
        </authorList>
    </citation>
    <scope>NUCLEOTIDE SEQUENCE</scope>
    <source>
        <strain evidence="9">CBHHK067</strain>
    </source>
</reference>
<dbReference type="PROSITE" id="PS50859">
    <property type="entry name" value="LONGIN"/>
    <property type="match status" value="1"/>
</dbReference>
<evidence type="ECO:0000256" key="7">
    <source>
        <dbReference type="ARBA" id="ARBA00046278"/>
    </source>
</evidence>
<keyword evidence="4" id="KW-0564">Palmitate</keyword>
<dbReference type="GO" id="GO:0005794">
    <property type="term" value="C:Golgi apparatus"/>
    <property type="evidence" value="ECO:0007669"/>
    <property type="project" value="TreeGrafter"/>
</dbReference>
<dbReference type="GO" id="GO:0006888">
    <property type="term" value="P:endoplasmic reticulum to Golgi vesicle-mediated transport"/>
    <property type="evidence" value="ECO:0007669"/>
    <property type="project" value="TreeGrafter"/>
</dbReference>
<evidence type="ECO:0000256" key="4">
    <source>
        <dbReference type="ARBA" id="ARBA00023139"/>
    </source>
</evidence>
<evidence type="ECO:0000256" key="2">
    <source>
        <dbReference type="ARBA" id="ARBA00022481"/>
    </source>
</evidence>
<organism evidence="9 10">
    <name type="scientific">Mycena rosella</name>
    <name type="common">Pink bonnet</name>
    <name type="synonym">Agaricus rosellus</name>
    <dbReference type="NCBI Taxonomy" id="1033263"/>
    <lineage>
        <taxon>Eukaryota</taxon>
        <taxon>Fungi</taxon>
        <taxon>Dikarya</taxon>
        <taxon>Basidiomycota</taxon>
        <taxon>Agaricomycotina</taxon>
        <taxon>Agaricomycetes</taxon>
        <taxon>Agaricomycetidae</taxon>
        <taxon>Agaricales</taxon>
        <taxon>Marasmiineae</taxon>
        <taxon>Mycenaceae</taxon>
        <taxon>Mycena</taxon>
    </lineage>
</organism>
<keyword evidence="10" id="KW-1185">Reference proteome</keyword>
<feature type="domain" description="Longin" evidence="8">
    <location>
        <begin position="1"/>
        <end position="121"/>
    </location>
</feature>
<evidence type="ECO:0000256" key="1">
    <source>
        <dbReference type="ARBA" id="ARBA00008025"/>
    </source>
</evidence>
<dbReference type="PANTHER" id="PTHR45806">
    <property type="entry name" value="SYNAPTOBREVIN HOMOLOG YKT6"/>
    <property type="match status" value="1"/>
</dbReference>